<dbReference type="SUPFAM" id="SSF53697">
    <property type="entry name" value="SIS domain"/>
    <property type="match status" value="1"/>
</dbReference>
<dbReference type="GO" id="GO:0097367">
    <property type="term" value="F:carbohydrate derivative binding"/>
    <property type="evidence" value="ECO:0007669"/>
    <property type="project" value="InterPro"/>
</dbReference>
<accession>A0A921GG48</accession>
<gene>
    <name evidence="2" type="ORF">K8U72_07330</name>
</gene>
<dbReference type="InterPro" id="IPR047640">
    <property type="entry name" value="RpiR-like"/>
</dbReference>
<evidence type="ECO:0000259" key="1">
    <source>
        <dbReference type="PROSITE" id="PS51071"/>
    </source>
</evidence>
<dbReference type="AlphaFoldDB" id="A0A921GG48"/>
<dbReference type="Gene3D" id="3.40.50.10490">
    <property type="entry name" value="Glucose-6-phosphate isomerase like protein, domain 1"/>
    <property type="match status" value="1"/>
</dbReference>
<dbReference type="InterPro" id="IPR046348">
    <property type="entry name" value="SIS_dom_sf"/>
</dbReference>
<sequence>MADGPIERLRARLGDFTPSEEAAARYFIEHPTSVVNKTIAAVAREAGLSSTAIMRMCQRIGYSGYAEFRFCMNRQLLSHGADADRGADEGRDLSSHDNLANAYSAYLRKTTDGLDKAQLARFARLILNARRISIWGANRTYESVKQLSLRLFRIGIFNQTTSDEQVMDDISTILGPGDLCIVMSMNGRGSKSYGTLMSSLVERGCDVLLVTMNPKLPFIKNASEAVVLPWISSDYAAGLLEDQIVVFMYVEC</sequence>
<organism evidence="2 3">
    <name type="scientific">Thermophilibacter provencensis</name>
    <dbReference type="NCBI Taxonomy" id="1852386"/>
    <lineage>
        <taxon>Bacteria</taxon>
        <taxon>Bacillati</taxon>
        <taxon>Actinomycetota</taxon>
        <taxon>Coriobacteriia</taxon>
        <taxon>Coriobacteriales</taxon>
        <taxon>Atopobiaceae</taxon>
        <taxon>Thermophilibacter</taxon>
    </lineage>
</organism>
<feature type="non-terminal residue" evidence="2">
    <location>
        <position position="252"/>
    </location>
</feature>
<dbReference type="GO" id="GO:0003700">
    <property type="term" value="F:DNA-binding transcription factor activity"/>
    <property type="evidence" value="ECO:0007669"/>
    <property type="project" value="InterPro"/>
</dbReference>
<proteinExistence type="predicted"/>
<dbReference type="InterPro" id="IPR036388">
    <property type="entry name" value="WH-like_DNA-bd_sf"/>
</dbReference>
<dbReference type="PANTHER" id="PTHR30514">
    <property type="entry name" value="GLUCOKINASE"/>
    <property type="match status" value="1"/>
</dbReference>
<dbReference type="InterPro" id="IPR000281">
    <property type="entry name" value="HTH_RpiR"/>
</dbReference>
<evidence type="ECO:0000313" key="2">
    <source>
        <dbReference type="EMBL" id="HJF45575.1"/>
    </source>
</evidence>
<dbReference type="Pfam" id="PF01418">
    <property type="entry name" value="HTH_6"/>
    <property type="match status" value="1"/>
</dbReference>
<dbReference type="SUPFAM" id="SSF46689">
    <property type="entry name" value="Homeodomain-like"/>
    <property type="match status" value="1"/>
</dbReference>
<dbReference type="InterPro" id="IPR009057">
    <property type="entry name" value="Homeodomain-like_sf"/>
</dbReference>
<dbReference type="Gene3D" id="1.10.10.10">
    <property type="entry name" value="Winged helix-like DNA-binding domain superfamily/Winged helix DNA-binding domain"/>
    <property type="match status" value="1"/>
</dbReference>
<dbReference type="Proteomes" id="UP000697330">
    <property type="component" value="Unassembled WGS sequence"/>
</dbReference>
<dbReference type="GO" id="GO:0003677">
    <property type="term" value="F:DNA binding"/>
    <property type="evidence" value="ECO:0007669"/>
    <property type="project" value="InterPro"/>
</dbReference>
<dbReference type="GO" id="GO:1901135">
    <property type="term" value="P:carbohydrate derivative metabolic process"/>
    <property type="evidence" value="ECO:0007669"/>
    <property type="project" value="InterPro"/>
</dbReference>
<name>A0A921GG48_9ACTN</name>
<evidence type="ECO:0000313" key="3">
    <source>
        <dbReference type="Proteomes" id="UP000697330"/>
    </source>
</evidence>
<dbReference type="PROSITE" id="PS51071">
    <property type="entry name" value="HTH_RPIR"/>
    <property type="match status" value="1"/>
</dbReference>
<reference evidence="2" key="2">
    <citation type="submission" date="2021-09" db="EMBL/GenBank/DDBJ databases">
        <authorList>
            <person name="Gilroy R."/>
        </authorList>
    </citation>
    <scope>NUCLEOTIDE SEQUENCE</scope>
    <source>
        <strain evidence="2">CHK124-7917</strain>
    </source>
</reference>
<reference evidence="2" key="1">
    <citation type="journal article" date="2021" name="PeerJ">
        <title>Extensive microbial diversity within the chicken gut microbiome revealed by metagenomics and culture.</title>
        <authorList>
            <person name="Gilroy R."/>
            <person name="Ravi A."/>
            <person name="Getino M."/>
            <person name="Pursley I."/>
            <person name="Horton D.L."/>
            <person name="Alikhan N.F."/>
            <person name="Baker D."/>
            <person name="Gharbi K."/>
            <person name="Hall N."/>
            <person name="Watson M."/>
            <person name="Adriaenssens E.M."/>
            <person name="Foster-Nyarko E."/>
            <person name="Jarju S."/>
            <person name="Secka A."/>
            <person name="Antonio M."/>
            <person name="Oren A."/>
            <person name="Chaudhuri R.R."/>
            <person name="La Ragione R."/>
            <person name="Hildebrand F."/>
            <person name="Pallen M.J."/>
        </authorList>
    </citation>
    <scope>NUCLEOTIDE SEQUENCE</scope>
    <source>
        <strain evidence="2">CHK124-7917</strain>
    </source>
</reference>
<dbReference type="PANTHER" id="PTHR30514:SF1">
    <property type="entry name" value="HTH-TYPE TRANSCRIPTIONAL REGULATOR HEXR-RELATED"/>
    <property type="match status" value="1"/>
</dbReference>
<dbReference type="RefSeq" id="WP_274959321.1">
    <property type="nucleotide sequence ID" value="NZ_DYWQ01000107.1"/>
</dbReference>
<comment type="caution">
    <text evidence="2">The sequence shown here is derived from an EMBL/GenBank/DDBJ whole genome shotgun (WGS) entry which is preliminary data.</text>
</comment>
<protein>
    <submittedName>
        <fullName evidence="2">MurR/RpiR family transcriptional regulator</fullName>
    </submittedName>
</protein>
<feature type="domain" description="HTH rpiR-type" evidence="1">
    <location>
        <begin position="3"/>
        <end position="79"/>
    </location>
</feature>
<dbReference type="EMBL" id="DYWQ01000107">
    <property type="protein sequence ID" value="HJF45575.1"/>
    <property type="molecule type" value="Genomic_DNA"/>
</dbReference>